<evidence type="ECO:0000256" key="7">
    <source>
        <dbReference type="SAM" id="MobiDB-lite"/>
    </source>
</evidence>
<evidence type="ECO:0000256" key="3">
    <source>
        <dbReference type="ARBA" id="ARBA00022771"/>
    </source>
</evidence>
<evidence type="ECO:0000256" key="6">
    <source>
        <dbReference type="PROSITE-ProRule" id="PRU00094"/>
    </source>
</evidence>
<dbReference type="Gene3D" id="3.30.50.10">
    <property type="entry name" value="Erythroid Transcription Factor GATA-1, subunit A"/>
    <property type="match status" value="2"/>
</dbReference>
<reference evidence="9" key="1">
    <citation type="submission" date="2023-02" db="EMBL/GenBank/DDBJ databases">
        <title>Mating type loci evolution in Malassezia.</title>
        <authorList>
            <person name="Coelho M.A."/>
        </authorList>
    </citation>
    <scope>NUCLEOTIDE SEQUENCE</scope>
    <source>
        <strain evidence="9">CBS 14136</strain>
    </source>
</reference>
<gene>
    <name evidence="9" type="ORF">MPSI1_000560</name>
</gene>
<evidence type="ECO:0000259" key="8">
    <source>
        <dbReference type="PROSITE" id="PS50114"/>
    </source>
</evidence>
<evidence type="ECO:0000256" key="4">
    <source>
        <dbReference type="ARBA" id="ARBA00022833"/>
    </source>
</evidence>
<dbReference type="GO" id="GO:0000978">
    <property type="term" value="F:RNA polymerase II cis-regulatory region sequence-specific DNA binding"/>
    <property type="evidence" value="ECO:0007669"/>
    <property type="project" value="TreeGrafter"/>
</dbReference>
<dbReference type="AlphaFoldDB" id="A0AAF0JCS4"/>
<dbReference type="GO" id="GO:0005634">
    <property type="term" value="C:nucleus"/>
    <property type="evidence" value="ECO:0007669"/>
    <property type="project" value="UniProtKB-SubCell"/>
</dbReference>
<evidence type="ECO:0000313" key="9">
    <source>
        <dbReference type="EMBL" id="WFD41923.1"/>
    </source>
</evidence>
<keyword evidence="5" id="KW-0539">Nucleus</keyword>
<evidence type="ECO:0000256" key="1">
    <source>
        <dbReference type="ARBA" id="ARBA00004123"/>
    </source>
</evidence>
<feature type="region of interest" description="Disordered" evidence="7">
    <location>
        <begin position="384"/>
        <end position="429"/>
    </location>
</feature>
<accession>A0AAF0JCS4</accession>
<feature type="region of interest" description="Disordered" evidence="7">
    <location>
        <begin position="81"/>
        <end position="116"/>
    </location>
</feature>
<comment type="subcellular location">
    <subcellularLocation>
        <location evidence="1">Nucleus</location>
    </subcellularLocation>
</comment>
<dbReference type="GO" id="GO:0000122">
    <property type="term" value="P:negative regulation of transcription by RNA polymerase II"/>
    <property type="evidence" value="ECO:0007669"/>
    <property type="project" value="TreeGrafter"/>
</dbReference>
<dbReference type="SUPFAM" id="SSF57716">
    <property type="entry name" value="Glucocorticoid receptor-like (DNA-binding domain)"/>
    <property type="match status" value="2"/>
</dbReference>
<feature type="compositionally biased region" description="Low complexity" evidence="7">
    <location>
        <begin position="227"/>
        <end position="240"/>
    </location>
</feature>
<dbReference type="PANTHER" id="PTHR10071">
    <property type="entry name" value="TRANSCRIPTION FACTOR GATA FAMILY MEMBER"/>
    <property type="match status" value="1"/>
</dbReference>
<evidence type="ECO:0000256" key="2">
    <source>
        <dbReference type="ARBA" id="ARBA00022723"/>
    </source>
</evidence>
<feature type="domain" description="GATA-type" evidence="8">
    <location>
        <begin position="327"/>
        <end position="380"/>
    </location>
</feature>
<dbReference type="GO" id="GO:0045944">
    <property type="term" value="P:positive regulation of transcription by RNA polymerase II"/>
    <property type="evidence" value="ECO:0007669"/>
    <property type="project" value="TreeGrafter"/>
</dbReference>
<dbReference type="PANTHER" id="PTHR10071:SF281">
    <property type="entry name" value="BOX A-BINDING FACTOR-RELATED"/>
    <property type="match status" value="1"/>
</dbReference>
<keyword evidence="2" id="KW-0479">Metal-binding</keyword>
<dbReference type="Pfam" id="PF00320">
    <property type="entry name" value="GATA"/>
    <property type="match status" value="2"/>
</dbReference>
<protein>
    <recommendedName>
        <fullName evidence="8">GATA-type domain-containing protein</fullName>
    </recommendedName>
</protein>
<dbReference type="PROSITE" id="PS50114">
    <property type="entry name" value="GATA_ZN_FINGER_2"/>
    <property type="match status" value="2"/>
</dbReference>
<evidence type="ECO:0000256" key="5">
    <source>
        <dbReference type="ARBA" id="ARBA00023242"/>
    </source>
</evidence>
<feature type="domain" description="GATA-type" evidence="8">
    <location>
        <begin position="261"/>
        <end position="317"/>
    </location>
</feature>
<keyword evidence="3 6" id="KW-0863">Zinc-finger</keyword>
<evidence type="ECO:0000313" key="10">
    <source>
        <dbReference type="Proteomes" id="UP001214628"/>
    </source>
</evidence>
<organism evidence="9 10">
    <name type="scientific">Malassezia psittaci</name>
    <dbReference type="NCBI Taxonomy" id="1821823"/>
    <lineage>
        <taxon>Eukaryota</taxon>
        <taxon>Fungi</taxon>
        <taxon>Dikarya</taxon>
        <taxon>Basidiomycota</taxon>
        <taxon>Ustilaginomycotina</taxon>
        <taxon>Malasseziomycetes</taxon>
        <taxon>Malasseziales</taxon>
        <taxon>Malasseziaceae</taxon>
        <taxon>Malassezia</taxon>
    </lineage>
</organism>
<dbReference type="PRINTS" id="PR00619">
    <property type="entry name" value="GATAZNFINGER"/>
</dbReference>
<feature type="compositionally biased region" description="Polar residues" evidence="7">
    <location>
        <begin position="390"/>
        <end position="413"/>
    </location>
</feature>
<feature type="compositionally biased region" description="Polar residues" evidence="7">
    <location>
        <begin position="317"/>
        <end position="332"/>
    </location>
</feature>
<feature type="compositionally biased region" description="Polar residues" evidence="7">
    <location>
        <begin position="243"/>
        <end position="260"/>
    </location>
</feature>
<dbReference type="InterPro" id="IPR039355">
    <property type="entry name" value="Transcription_factor_GATA"/>
</dbReference>
<dbReference type="InterPro" id="IPR000679">
    <property type="entry name" value="Znf_GATA"/>
</dbReference>
<dbReference type="PROSITE" id="PS00344">
    <property type="entry name" value="GATA_ZN_FINGER_1"/>
    <property type="match status" value="1"/>
</dbReference>
<name>A0AAF0JCS4_9BASI</name>
<proteinExistence type="predicted"/>
<dbReference type="SMART" id="SM00401">
    <property type="entry name" value="ZnF_GATA"/>
    <property type="match status" value="2"/>
</dbReference>
<sequence>MVPNLEIPGSDYENLTNEGDAQQLVKNARLFSHLGASLRSSKRLENVSWRKWYKQHRTNKIDVSICSKDIRVDLLAHQEKSAPSSLLQHGAQPNTGSSSMETNAYENPHNDAVQNQRSLPIYTTSLDMRSWTDFRPFDDPNQLQYTFPNTQPPEQHISPNVLQLYPNSSTEQFCGVAGCSYVDNGSSTLYNALGIPTTPHNCTLHPDRASLSTFDVSAVQAPSDVHSSPSYGSTSVSTPSKQPPQSNTAEDSNSVNMGNTNDEIPTCSNCGTHNTPLWRRNHDTLLLCNACGLYLKIHKSHRPLLLRQRQKMHNESRSNGQQNGSRPASITSCSNCGTRVTPLWRKDDNGAMLCNACGLYFKLHREHRPPRYRADVIWKRARYDPRQRSSTETGRMSPRSEPSSAQHTPQEDTYSGPASLGEYDGTPEAKYETPTLKRELPAFLNDRDECNPVHNASRYLMSTQGPLAAEMASLACCGNDLCTGPILMGDNAPEYGGDLQEPFSNEQMNMIPSMSLDMNISTHDAPPHDHRHSLWPVYQARDMQ</sequence>
<dbReference type="CDD" id="cd00202">
    <property type="entry name" value="ZnF_GATA"/>
    <property type="match status" value="2"/>
</dbReference>
<dbReference type="EMBL" id="CP118375">
    <property type="protein sequence ID" value="WFD41923.1"/>
    <property type="molecule type" value="Genomic_DNA"/>
</dbReference>
<dbReference type="GO" id="GO:0008270">
    <property type="term" value="F:zinc ion binding"/>
    <property type="evidence" value="ECO:0007669"/>
    <property type="project" value="UniProtKB-KW"/>
</dbReference>
<feature type="region of interest" description="Disordered" evidence="7">
    <location>
        <begin position="310"/>
        <end position="332"/>
    </location>
</feature>
<feature type="region of interest" description="Disordered" evidence="7">
    <location>
        <begin position="524"/>
        <end position="544"/>
    </location>
</feature>
<feature type="compositionally biased region" description="Polar residues" evidence="7">
    <location>
        <begin position="81"/>
        <end position="105"/>
    </location>
</feature>
<dbReference type="GO" id="GO:0000981">
    <property type="term" value="F:DNA-binding transcription factor activity, RNA polymerase II-specific"/>
    <property type="evidence" value="ECO:0007669"/>
    <property type="project" value="TreeGrafter"/>
</dbReference>
<feature type="region of interest" description="Disordered" evidence="7">
    <location>
        <begin position="222"/>
        <end position="260"/>
    </location>
</feature>
<keyword evidence="4" id="KW-0862">Zinc</keyword>
<dbReference type="InterPro" id="IPR013088">
    <property type="entry name" value="Znf_NHR/GATA"/>
</dbReference>
<dbReference type="Proteomes" id="UP001214628">
    <property type="component" value="Chromosome 1"/>
</dbReference>
<keyword evidence="10" id="KW-1185">Reference proteome</keyword>